<dbReference type="Proteomes" id="UP000494106">
    <property type="component" value="Unassembled WGS sequence"/>
</dbReference>
<gene>
    <name evidence="2" type="ORF">APLA_LOCUS2983</name>
</gene>
<dbReference type="Pfam" id="PF06585">
    <property type="entry name" value="JHBP"/>
    <property type="match status" value="1"/>
</dbReference>
<dbReference type="SMART" id="SM00700">
    <property type="entry name" value="JHBP"/>
    <property type="match status" value="1"/>
</dbReference>
<dbReference type="InterPro" id="IPR038606">
    <property type="entry name" value="To_sf"/>
</dbReference>
<dbReference type="EMBL" id="CADEBC010000232">
    <property type="protein sequence ID" value="CAB3226653.1"/>
    <property type="molecule type" value="Genomic_DNA"/>
</dbReference>
<evidence type="ECO:0000313" key="3">
    <source>
        <dbReference type="Proteomes" id="UP000494106"/>
    </source>
</evidence>
<sequence>MWYFIFLCASYICLADSSLAPFITKCKHDDTKCLTETMRTTIPLFADGIPDLNVQKLDPLKLKHIDATTTNLKLIISDAVLTGLRNCEAKKLSRDVEKSQLAVELLCTCELEGKYDMDGKLFVVPIKGNGDLHAVIRKILINVEADIVEEDGKENKKHWRVKSWRHNFTLNDKSDVDFQNLFPDNEVLRQAASELITNNGNDVVLEIGQPVIKAVAGKVVRRIQNFLEAVPLEDLVLD</sequence>
<evidence type="ECO:0000313" key="2">
    <source>
        <dbReference type="EMBL" id="CAB3226653.1"/>
    </source>
</evidence>
<dbReference type="InterPro" id="IPR010562">
    <property type="entry name" value="Haemolymph_juvenile_hormone-bd"/>
</dbReference>
<keyword evidence="3" id="KW-1185">Reference proteome</keyword>
<dbReference type="AlphaFoldDB" id="A0A8S0Z2P8"/>
<reference evidence="2 3" key="1">
    <citation type="submission" date="2020-04" db="EMBL/GenBank/DDBJ databases">
        <authorList>
            <person name="Wallbank WR R."/>
            <person name="Pardo Diaz C."/>
            <person name="Kozak K."/>
            <person name="Martin S."/>
            <person name="Jiggins C."/>
            <person name="Moest M."/>
            <person name="Warren A I."/>
            <person name="Byers J.R.P. K."/>
            <person name="Montejo-Kovacevich G."/>
            <person name="Yen C E."/>
        </authorList>
    </citation>
    <scope>NUCLEOTIDE SEQUENCE [LARGE SCALE GENOMIC DNA]</scope>
</reference>
<accession>A0A8S0Z2P8</accession>
<dbReference type="GO" id="GO:0005615">
    <property type="term" value="C:extracellular space"/>
    <property type="evidence" value="ECO:0007669"/>
    <property type="project" value="TreeGrafter"/>
</dbReference>
<comment type="caution">
    <text evidence="2">The sequence shown here is derived from an EMBL/GenBank/DDBJ whole genome shotgun (WGS) entry which is preliminary data.</text>
</comment>
<protein>
    <submittedName>
        <fullName evidence="2">Uncharacterized protein</fullName>
    </submittedName>
</protein>
<evidence type="ECO:0000256" key="1">
    <source>
        <dbReference type="SAM" id="SignalP"/>
    </source>
</evidence>
<organism evidence="2 3">
    <name type="scientific">Arctia plantaginis</name>
    <name type="common">Wood tiger moth</name>
    <name type="synonym">Phalaena plantaginis</name>
    <dbReference type="NCBI Taxonomy" id="874455"/>
    <lineage>
        <taxon>Eukaryota</taxon>
        <taxon>Metazoa</taxon>
        <taxon>Ecdysozoa</taxon>
        <taxon>Arthropoda</taxon>
        <taxon>Hexapoda</taxon>
        <taxon>Insecta</taxon>
        <taxon>Pterygota</taxon>
        <taxon>Neoptera</taxon>
        <taxon>Endopterygota</taxon>
        <taxon>Lepidoptera</taxon>
        <taxon>Glossata</taxon>
        <taxon>Ditrysia</taxon>
        <taxon>Noctuoidea</taxon>
        <taxon>Erebidae</taxon>
        <taxon>Arctiinae</taxon>
        <taxon>Arctia</taxon>
    </lineage>
</organism>
<dbReference type="PANTHER" id="PTHR11008:SF41">
    <property type="entry name" value="RE70318P"/>
    <property type="match status" value="1"/>
</dbReference>
<dbReference type="OrthoDB" id="6853364at2759"/>
<keyword evidence="1" id="KW-0732">Signal</keyword>
<proteinExistence type="predicted"/>
<dbReference type="Gene3D" id="3.15.10.30">
    <property type="entry name" value="Haemolymph juvenile hormone binding protein"/>
    <property type="match status" value="1"/>
</dbReference>
<dbReference type="PANTHER" id="PTHR11008">
    <property type="entry name" value="PROTEIN TAKEOUT-LIKE PROTEIN"/>
    <property type="match status" value="1"/>
</dbReference>
<name>A0A8S0Z2P8_ARCPL</name>
<feature type="signal peptide" evidence="1">
    <location>
        <begin position="1"/>
        <end position="15"/>
    </location>
</feature>
<feature type="chain" id="PRO_5035831635" evidence="1">
    <location>
        <begin position="16"/>
        <end position="238"/>
    </location>
</feature>